<gene>
    <name evidence="4" type="ORF">ACJIZ3_003492</name>
</gene>
<name>A0ABD3U9D7_9LAMI</name>
<evidence type="ECO:0000313" key="4">
    <source>
        <dbReference type="EMBL" id="KAL3846089.1"/>
    </source>
</evidence>
<feature type="region of interest" description="Disordered" evidence="2">
    <location>
        <begin position="164"/>
        <end position="198"/>
    </location>
</feature>
<evidence type="ECO:0000256" key="2">
    <source>
        <dbReference type="SAM" id="MobiDB-lite"/>
    </source>
</evidence>
<protein>
    <recommendedName>
        <fullName evidence="3">SS18 N-terminal domain-containing protein</fullName>
    </recommendedName>
</protein>
<evidence type="ECO:0000259" key="3">
    <source>
        <dbReference type="Pfam" id="PF05030"/>
    </source>
</evidence>
<feature type="compositionally biased region" description="Low complexity" evidence="2">
    <location>
        <begin position="72"/>
        <end position="85"/>
    </location>
</feature>
<accession>A0ABD3U9D7</accession>
<sequence length="198" mass="21315">MQKQVPQTMNSAPSTPLNLISTEQIQKYLDENRNLIMAILENQNLGKMAECAQYQAILQKNLMYLAAIADAQPPGSTTPSQPPAGSVTPQGNPHMLQNMAPTMQQQQQPPVSKLPFQLNATRPQEQQNQLLQFQQQQQLQAQFNLGGGANNAFHLLMQPGLGNSGGSMDMRGSHPGGLKASSNNGKGNSGSGPVEGRE</sequence>
<comment type="similarity">
    <text evidence="1">Belongs to the SS18 family.</text>
</comment>
<evidence type="ECO:0000256" key="1">
    <source>
        <dbReference type="ARBA" id="ARBA00007945"/>
    </source>
</evidence>
<organism evidence="4 5">
    <name type="scientific">Penstemon smallii</name>
    <dbReference type="NCBI Taxonomy" id="265156"/>
    <lineage>
        <taxon>Eukaryota</taxon>
        <taxon>Viridiplantae</taxon>
        <taxon>Streptophyta</taxon>
        <taxon>Embryophyta</taxon>
        <taxon>Tracheophyta</taxon>
        <taxon>Spermatophyta</taxon>
        <taxon>Magnoliopsida</taxon>
        <taxon>eudicotyledons</taxon>
        <taxon>Gunneridae</taxon>
        <taxon>Pentapetalae</taxon>
        <taxon>asterids</taxon>
        <taxon>lamiids</taxon>
        <taxon>Lamiales</taxon>
        <taxon>Plantaginaceae</taxon>
        <taxon>Cheloneae</taxon>
        <taxon>Penstemon</taxon>
    </lineage>
</organism>
<keyword evidence="5" id="KW-1185">Reference proteome</keyword>
<proteinExistence type="inferred from homology"/>
<feature type="domain" description="SS18 N-terminal" evidence="3">
    <location>
        <begin position="20"/>
        <end position="73"/>
    </location>
</feature>
<evidence type="ECO:0000313" key="5">
    <source>
        <dbReference type="Proteomes" id="UP001634393"/>
    </source>
</evidence>
<feature type="compositionally biased region" description="Low complexity" evidence="2">
    <location>
        <begin position="176"/>
        <end position="186"/>
    </location>
</feature>
<dbReference type="AlphaFoldDB" id="A0ABD3U9D7"/>
<comment type="caution">
    <text evidence="4">The sequence shown here is derived from an EMBL/GenBank/DDBJ whole genome shotgun (WGS) entry which is preliminary data.</text>
</comment>
<dbReference type="Pfam" id="PF05030">
    <property type="entry name" value="SSXT"/>
    <property type="match status" value="1"/>
</dbReference>
<dbReference type="Proteomes" id="UP001634393">
    <property type="component" value="Unassembled WGS sequence"/>
</dbReference>
<dbReference type="EMBL" id="JBJXBP010000002">
    <property type="protein sequence ID" value="KAL3846089.1"/>
    <property type="molecule type" value="Genomic_DNA"/>
</dbReference>
<feature type="region of interest" description="Disordered" evidence="2">
    <location>
        <begin position="72"/>
        <end position="97"/>
    </location>
</feature>
<reference evidence="4 5" key="1">
    <citation type="submission" date="2024-12" db="EMBL/GenBank/DDBJ databases">
        <title>The unique morphological basis and parallel evolutionary history of personate flowers in Penstemon.</title>
        <authorList>
            <person name="Depatie T.H."/>
            <person name="Wessinger C.A."/>
        </authorList>
    </citation>
    <scope>NUCLEOTIDE SEQUENCE [LARGE SCALE GENOMIC DNA]</scope>
    <source>
        <strain evidence="4">WTNN_2</strain>
        <tissue evidence="4">Leaf</tissue>
    </source>
</reference>
<dbReference type="InterPro" id="IPR007726">
    <property type="entry name" value="SS18_N"/>
</dbReference>